<proteinExistence type="predicted"/>
<dbReference type="Gene3D" id="3.90.180.10">
    <property type="entry name" value="Medium-chain alcohol dehydrogenases, catalytic domain"/>
    <property type="match status" value="1"/>
</dbReference>
<dbReference type="GO" id="GO:0070402">
    <property type="term" value="F:NADPH binding"/>
    <property type="evidence" value="ECO:0007669"/>
    <property type="project" value="TreeGrafter"/>
</dbReference>
<dbReference type="VEuPathDB" id="CryptoDB:Cvel_34096"/>
<dbReference type="NCBIfam" id="TIGR02824">
    <property type="entry name" value="quinone_pig3"/>
    <property type="match status" value="1"/>
</dbReference>
<gene>
    <name evidence="4" type="ORF">Cvel_34096</name>
</gene>
<dbReference type="SUPFAM" id="SSF51735">
    <property type="entry name" value="NAD(P)-binding Rossmann-fold domains"/>
    <property type="match status" value="1"/>
</dbReference>
<dbReference type="Gene3D" id="3.40.50.720">
    <property type="entry name" value="NAD(P)-binding Rossmann-like Domain"/>
    <property type="match status" value="1"/>
</dbReference>
<evidence type="ECO:0000259" key="3">
    <source>
        <dbReference type="SMART" id="SM00829"/>
    </source>
</evidence>
<sequence length="328" mass="34906">MRAVQLREFGAASLLYVGSADVPVPKAGEVLLRVKATAVNRADCMQRQGKYPPPKGESEILGLEAAGVVEQPAGAWKVGDRVIALLQGGGYAEQVAVPAPLCMPLPEGMSFVDGACIPEAWLTAFQHLHFTAGVEAKDSVLVHAGASGVGTAAIQLAKMAGAKVVATAGSDEKCNFCTKYGADVVLNYKTLGGKFGTEVREATEGKGVSIILDCVGASYFSENAKAAAVDCRWINYAFLGGSQLPDGTDLRWLFGKRVNLHFSTLRSRSLAYRESLVSSFASKALPGFLDGRLRVVLDSKMPLDEVQKAHERMESNENKGKIVLTVEE</sequence>
<dbReference type="InterPro" id="IPR020843">
    <property type="entry name" value="ER"/>
</dbReference>
<dbReference type="EMBL" id="CDMZ01004546">
    <property type="protein sequence ID" value="CEM50077.1"/>
    <property type="molecule type" value="Genomic_DNA"/>
</dbReference>
<evidence type="ECO:0000313" key="4">
    <source>
        <dbReference type="EMBL" id="CEM50077.1"/>
    </source>
</evidence>
<dbReference type="InterPro" id="IPR036291">
    <property type="entry name" value="NAD(P)-bd_dom_sf"/>
</dbReference>
<dbReference type="AlphaFoldDB" id="A0A0G4HZR0"/>
<evidence type="ECO:0000256" key="2">
    <source>
        <dbReference type="ARBA" id="ARBA00023002"/>
    </source>
</evidence>
<name>A0A0G4HZR0_9ALVE</name>
<dbReference type="InterPro" id="IPR011032">
    <property type="entry name" value="GroES-like_sf"/>
</dbReference>
<keyword evidence="2" id="KW-0560">Oxidoreductase</keyword>
<dbReference type="SMART" id="SM00829">
    <property type="entry name" value="PKS_ER"/>
    <property type="match status" value="1"/>
</dbReference>
<reference evidence="4" key="1">
    <citation type="submission" date="2014-11" db="EMBL/GenBank/DDBJ databases">
        <authorList>
            <person name="Otto D Thomas"/>
            <person name="Naeem Raeece"/>
        </authorList>
    </citation>
    <scope>NUCLEOTIDE SEQUENCE</scope>
</reference>
<dbReference type="CDD" id="cd05276">
    <property type="entry name" value="p53_inducible_oxidoreductase"/>
    <property type="match status" value="1"/>
</dbReference>
<keyword evidence="1" id="KW-0521">NADP</keyword>
<dbReference type="Pfam" id="PF00107">
    <property type="entry name" value="ADH_zinc_N"/>
    <property type="match status" value="1"/>
</dbReference>
<dbReference type="PANTHER" id="PTHR48106">
    <property type="entry name" value="QUINONE OXIDOREDUCTASE PIG3-RELATED"/>
    <property type="match status" value="1"/>
</dbReference>
<evidence type="ECO:0000256" key="1">
    <source>
        <dbReference type="ARBA" id="ARBA00022857"/>
    </source>
</evidence>
<feature type="domain" description="Enoyl reductase (ER)" evidence="3">
    <location>
        <begin position="10"/>
        <end position="324"/>
    </location>
</feature>
<dbReference type="GO" id="GO:0048038">
    <property type="term" value="F:quinone binding"/>
    <property type="evidence" value="ECO:0007669"/>
    <property type="project" value="TreeGrafter"/>
</dbReference>
<dbReference type="PhylomeDB" id="A0A0G4HZR0"/>
<accession>A0A0G4HZR0</accession>
<dbReference type="Pfam" id="PF08240">
    <property type="entry name" value="ADH_N"/>
    <property type="match status" value="1"/>
</dbReference>
<dbReference type="InterPro" id="IPR014189">
    <property type="entry name" value="Quinone_OxRdtase_PIG3"/>
</dbReference>
<dbReference type="InterPro" id="IPR013149">
    <property type="entry name" value="ADH-like_C"/>
</dbReference>
<dbReference type="GO" id="GO:0003960">
    <property type="term" value="F:quinone reductase (NADPH) activity"/>
    <property type="evidence" value="ECO:0007669"/>
    <property type="project" value="TreeGrafter"/>
</dbReference>
<protein>
    <recommendedName>
        <fullName evidence="3">Enoyl reductase (ER) domain-containing protein</fullName>
    </recommendedName>
</protein>
<dbReference type="SUPFAM" id="SSF50129">
    <property type="entry name" value="GroES-like"/>
    <property type="match status" value="1"/>
</dbReference>
<organism evidence="4">
    <name type="scientific">Chromera velia CCMP2878</name>
    <dbReference type="NCBI Taxonomy" id="1169474"/>
    <lineage>
        <taxon>Eukaryota</taxon>
        <taxon>Sar</taxon>
        <taxon>Alveolata</taxon>
        <taxon>Colpodellida</taxon>
        <taxon>Chromeraceae</taxon>
        <taxon>Chromera</taxon>
    </lineage>
</organism>
<dbReference type="PANTHER" id="PTHR48106:SF18">
    <property type="entry name" value="QUINONE OXIDOREDUCTASE PIG3"/>
    <property type="match status" value="1"/>
</dbReference>
<dbReference type="InterPro" id="IPR013154">
    <property type="entry name" value="ADH-like_N"/>
</dbReference>